<evidence type="ECO:0000256" key="4">
    <source>
        <dbReference type="ARBA" id="ARBA00022960"/>
    </source>
</evidence>
<evidence type="ECO:0000256" key="1">
    <source>
        <dbReference type="ARBA" id="ARBA00007164"/>
    </source>
</evidence>
<name>A0ABX7JL08_9RHOB</name>
<keyword evidence="6" id="KW-0961">Cell wall biogenesis/degradation</keyword>
<keyword evidence="3" id="KW-0378">Hydrolase</keyword>
<dbReference type="PANTHER" id="PTHR35333">
    <property type="entry name" value="BETA-LACTAMASE"/>
    <property type="match status" value="1"/>
</dbReference>
<keyword evidence="5" id="KW-0573">Peptidoglycan synthesis</keyword>
<dbReference type="PRINTS" id="PR00725">
    <property type="entry name" value="DADACBPTASE1"/>
</dbReference>
<dbReference type="RefSeq" id="WP_205295884.1">
    <property type="nucleotide sequence ID" value="NZ_CP070371.1"/>
</dbReference>
<keyword evidence="9" id="KW-0645">Protease</keyword>
<evidence type="ECO:0000256" key="2">
    <source>
        <dbReference type="ARBA" id="ARBA00022729"/>
    </source>
</evidence>
<dbReference type="InterPro" id="IPR018044">
    <property type="entry name" value="Peptidase_S11"/>
</dbReference>
<dbReference type="InterPro" id="IPR000871">
    <property type="entry name" value="Beta-lactam_class-A"/>
</dbReference>
<organism evidence="9 10">
    <name type="scientific">Paracoccus methylovorus</name>
    <dbReference type="NCBI Taxonomy" id="2812658"/>
    <lineage>
        <taxon>Bacteria</taxon>
        <taxon>Pseudomonadati</taxon>
        <taxon>Pseudomonadota</taxon>
        <taxon>Alphaproteobacteria</taxon>
        <taxon>Rhodobacterales</taxon>
        <taxon>Paracoccaceae</taxon>
        <taxon>Paracoccus</taxon>
    </lineage>
</organism>
<evidence type="ECO:0000256" key="5">
    <source>
        <dbReference type="ARBA" id="ARBA00022984"/>
    </source>
</evidence>
<reference evidence="9 10" key="1">
    <citation type="submission" date="2021-02" db="EMBL/GenBank/DDBJ databases">
        <title>Paracoccus methylovroum sp.nov., a new methanol and methylamine utilizing methylotrophic denitrifer.</title>
        <authorList>
            <person name="Timsy T."/>
            <person name="Behrendt U."/>
            <person name="Ulrich A."/>
            <person name="Spanner T."/>
            <person name="Foesel B.U."/>
            <person name="Horn M.A."/>
            <person name="Kolb S."/>
        </authorList>
    </citation>
    <scope>NUCLEOTIDE SEQUENCE [LARGE SCALE GENOMIC DNA]</scope>
    <source>
        <strain evidence="9 10">H4-D09</strain>
    </source>
</reference>
<dbReference type="EMBL" id="CP070371">
    <property type="protein sequence ID" value="QRZ14918.1"/>
    <property type="molecule type" value="Genomic_DNA"/>
</dbReference>
<dbReference type="Pfam" id="PF00768">
    <property type="entry name" value="Peptidase_S11"/>
    <property type="match status" value="1"/>
</dbReference>
<keyword evidence="10" id="KW-1185">Reference proteome</keyword>
<dbReference type="Proteomes" id="UP000663629">
    <property type="component" value="Chromosome 2"/>
</dbReference>
<gene>
    <name evidence="9" type="ORF">JWJ88_18390</name>
</gene>
<protein>
    <submittedName>
        <fullName evidence="9">D-alanyl-D-alanine carboxypeptidase</fullName>
    </submittedName>
</protein>
<accession>A0ABX7JL08</accession>
<evidence type="ECO:0000256" key="3">
    <source>
        <dbReference type="ARBA" id="ARBA00022801"/>
    </source>
</evidence>
<comment type="similarity">
    <text evidence="1 7">Belongs to the peptidase S11 family.</text>
</comment>
<keyword evidence="2" id="KW-0732">Signal</keyword>
<dbReference type="SUPFAM" id="SSF56601">
    <property type="entry name" value="beta-lactamase/transpeptidase-like"/>
    <property type="match status" value="1"/>
</dbReference>
<evidence type="ECO:0000259" key="8">
    <source>
        <dbReference type="Pfam" id="PF00768"/>
    </source>
</evidence>
<evidence type="ECO:0000313" key="10">
    <source>
        <dbReference type="Proteomes" id="UP000663629"/>
    </source>
</evidence>
<proteinExistence type="inferred from homology"/>
<feature type="domain" description="Peptidase S11 D-alanyl-D-alanine carboxypeptidase A N-terminal" evidence="8">
    <location>
        <begin position="119"/>
        <end position="332"/>
    </location>
</feature>
<evidence type="ECO:0000313" key="9">
    <source>
        <dbReference type="EMBL" id="QRZ14918.1"/>
    </source>
</evidence>
<keyword evidence="9" id="KW-0121">Carboxypeptidase</keyword>
<dbReference type="PANTHER" id="PTHR35333:SF3">
    <property type="entry name" value="BETA-LACTAMASE-TYPE TRANSPEPTIDASE FOLD CONTAINING PROTEIN"/>
    <property type="match status" value="1"/>
</dbReference>
<evidence type="ECO:0000256" key="6">
    <source>
        <dbReference type="ARBA" id="ARBA00023316"/>
    </source>
</evidence>
<sequence>MKEVFGQPFEVLCGRSYAASAWGGAISGSNASTVRLMVNWYSDQAGTRLIEAQQIGADCIGSVPSFRTAIFGAPGSALTAKVSMQVVSRPADAHVTFYGADIVRAVTSDMLLPTPYTPPEIGAYAAICVHLGAMPGFPNTVLFKRRPLAPVAPASLTKVLTAIVALRVAASAGVSTSELLKIEAEDEVGGSGSRIVDGDILSFGDALKYMLMPSSNNASMLIARVFGGLLEGGGSPVDRFVKEMNRVAEDLGMSDSRFKNPSGLGAAGQVTTMKDISALMIAAAAQPEIMKAWRRRRYVVEVQGKKARHITIRHTVPMVSNADVLGGKSGTLGRKCYNAALLVTVPTGNTMVVAVSRAESATARYSDLRTIIDAVVKGHDWPVLVPSPRLEHRSL</sequence>
<dbReference type="InterPro" id="IPR001967">
    <property type="entry name" value="Peptidase_S11_N"/>
</dbReference>
<evidence type="ECO:0000256" key="7">
    <source>
        <dbReference type="RuleBase" id="RU004016"/>
    </source>
</evidence>
<dbReference type="GO" id="GO:0004180">
    <property type="term" value="F:carboxypeptidase activity"/>
    <property type="evidence" value="ECO:0007669"/>
    <property type="project" value="UniProtKB-KW"/>
</dbReference>
<keyword evidence="4" id="KW-0133">Cell shape</keyword>
<dbReference type="InterPro" id="IPR012338">
    <property type="entry name" value="Beta-lactam/transpept-like"/>
</dbReference>
<dbReference type="Gene3D" id="3.40.710.10">
    <property type="entry name" value="DD-peptidase/beta-lactamase superfamily"/>
    <property type="match status" value="1"/>
</dbReference>